<dbReference type="EC" id="2.1.1.72" evidence="1"/>
<dbReference type="GO" id="GO:0003676">
    <property type="term" value="F:nucleic acid binding"/>
    <property type="evidence" value="ECO:0007669"/>
    <property type="project" value="InterPro"/>
</dbReference>
<evidence type="ECO:0000256" key="1">
    <source>
        <dbReference type="ARBA" id="ARBA00011900"/>
    </source>
</evidence>
<evidence type="ECO:0000256" key="2">
    <source>
        <dbReference type="ARBA" id="ARBA00022603"/>
    </source>
</evidence>
<dbReference type="PANTHER" id="PTHR33841:SF1">
    <property type="entry name" value="DNA METHYLTRANSFERASE A"/>
    <property type="match status" value="1"/>
</dbReference>
<dbReference type="InterPro" id="IPR011639">
    <property type="entry name" value="MethylTrfase_TaqI-like_dom"/>
</dbReference>
<feature type="non-terminal residue" evidence="8">
    <location>
        <position position="1"/>
    </location>
</feature>
<dbReference type="GO" id="GO:0032259">
    <property type="term" value="P:methylation"/>
    <property type="evidence" value="ECO:0007669"/>
    <property type="project" value="UniProtKB-KW"/>
</dbReference>
<dbReference type="AlphaFoldDB" id="A0A2H0A6T9"/>
<keyword evidence="2" id="KW-0489">Methyltransferase</keyword>
<dbReference type="Proteomes" id="UP000231067">
    <property type="component" value="Unassembled WGS sequence"/>
</dbReference>
<evidence type="ECO:0000256" key="3">
    <source>
        <dbReference type="ARBA" id="ARBA00022679"/>
    </source>
</evidence>
<protein>
    <recommendedName>
        <fullName evidence="1">site-specific DNA-methyltransferase (adenine-specific)</fullName>
        <ecNumber evidence="1">2.1.1.72</ecNumber>
    </recommendedName>
</protein>
<dbReference type="InterPro" id="IPR050953">
    <property type="entry name" value="N4_N6_ade-DNA_methylase"/>
</dbReference>
<feature type="domain" description="Type II methyltransferase M.TaqI-like" evidence="7">
    <location>
        <begin position="23"/>
        <end position="340"/>
    </location>
</feature>
<organism evidence="8 9">
    <name type="scientific">Candidatus Desantisbacteria bacterium CG23_combo_of_CG06-09_8_20_14_all_40_23</name>
    <dbReference type="NCBI Taxonomy" id="1974550"/>
    <lineage>
        <taxon>Bacteria</taxon>
        <taxon>Candidatus Desantisiibacteriota</taxon>
    </lineage>
</organism>
<gene>
    <name evidence="8" type="ORF">COX18_07655</name>
</gene>
<comment type="catalytic activity">
    <reaction evidence="5">
        <text>a 2'-deoxyadenosine in DNA + S-adenosyl-L-methionine = an N(6)-methyl-2'-deoxyadenosine in DNA + S-adenosyl-L-homocysteine + H(+)</text>
        <dbReference type="Rhea" id="RHEA:15197"/>
        <dbReference type="Rhea" id="RHEA-COMP:12418"/>
        <dbReference type="Rhea" id="RHEA-COMP:12419"/>
        <dbReference type="ChEBI" id="CHEBI:15378"/>
        <dbReference type="ChEBI" id="CHEBI:57856"/>
        <dbReference type="ChEBI" id="CHEBI:59789"/>
        <dbReference type="ChEBI" id="CHEBI:90615"/>
        <dbReference type="ChEBI" id="CHEBI:90616"/>
        <dbReference type="EC" id="2.1.1.72"/>
    </reaction>
</comment>
<keyword evidence="3" id="KW-0808">Transferase</keyword>
<dbReference type="PANTHER" id="PTHR33841">
    <property type="entry name" value="DNA METHYLTRANSFERASE YEEA-RELATED"/>
    <property type="match status" value="1"/>
</dbReference>
<dbReference type="Gene3D" id="3.40.50.150">
    <property type="entry name" value="Vaccinia Virus protein VP39"/>
    <property type="match status" value="1"/>
</dbReference>
<dbReference type="GO" id="GO:0006304">
    <property type="term" value="P:DNA modification"/>
    <property type="evidence" value="ECO:0007669"/>
    <property type="project" value="InterPro"/>
</dbReference>
<dbReference type="GO" id="GO:0009007">
    <property type="term" value="F:site-specific DNA-methyltransferase (adenine-specific) activity"/>
    <property type="evidence" value="ECO:0007669"/>
    <property type="project" value="UniProtKB-EC"/>
</dbReference>
<dbReference type="PRINTS" id="PR00507">
    <property type="entry name" value="N12N6MTFRASE"/>
</dbReference>
<sequence>EETEQSLKNKPLDYIRKLGLIEHCIYGVDIQEIAIQISKLRFFISLLVEQQPDDSKPNRDIKSLPNLETKFVAANTLIGLEKLPEEYIDNSEALKTIKELFNIREDFFYANSRWKKKELEKKEEKLKETLIGAMQKSVQKINKERIQILKVEIERLDKEMKNLSGQLDEIKVIEITDLLGRIRVKRINKTEEKRQEIKRRKIFCENELEKLENPEEPPCIKIAKKIVDFNPYDQNKSNNWFDTEWMFGIKDGFDVVIGNPPYGNLIEEKSKNPLKKQYKFSSVSEISSLFVERGINLLKEQGTLTYIITYAITFSKDFSENRNQIRNNFEETYIYTFDRDKCRIFENMTQTVSIIKCFNKNSPHKKGIFTSRMFRETPDIHNIQINNVDNFLLPIGAGYFQKHRLPKIGEAINMNILNKLLSFKHKVKEVIQGKGGERIWVRTSGNYWYNAWDKEPYKSTEVKQISTKKIVF</sequence>
<name>A0A2H0A6T9_9BACT</name>
<evidence type="ECO:0000313" key="8">
    <source>
        <dbReference type="EMBL" id="PIP40158.1"/>
    </source>
</evidence>
<proteinExistence type="predicted"/>
<accession>A0A2H0A6T9</accession>
<keyword evidence="6" id="KW-0175">Coiled coil</keyword>
<dbReference type="SUPFAM" id="SSF53335">
    <property type="entry name" value="S-adenosyl-L-methionine-dependent methyltransferases"/>
    <property type="match status" value="1"/>
</dbReference>
<evidence type="ECO:0000256" key="5">
    <source>
        <dbReference type="ARBA" id="ARBA00047942"/>
    </source>
</evidence>
<feature type="coiled-coil region" evidence="6">
    <location>
        <begin position="109"/>
        <end position="207"/>
    </location>
</feature>
<dbReference type="PROSITE" id="PS00092">
    <property type="entry name" value="N6_MTASE"/>
    <property type="match status" value="1"/>
</dbReference>
<reference evidence="8 9" key="1">
    <citation type="submission" date="2017-09" db="EMBL/GenBank/DDBJ databases">
        <title>Depth-based differentiation of microbial function through sediment-hosted aquifers and enrichment of novel symbionts in the deep terrestrial subsurface.</title>
        <authorList>
            <person name="Probst A.J."/>
            <person name="Ladd B."/>
            <person name="Jarett J.K."/>
            <person name="Geller-Mcgrath D.E."/>
            <person name="Sieber C.M."/>
            <person name="Emerson J.B."/>
            <person name="Anantharaman K."/>
            <person name="Thomas B.C."/>
            <person name="Malmstrom R."/>
            <person name="Stieglmeier M."/>
            <person name="Klingl A."/>
            <person name="Woyke T."/>
            <person name="Ryan C.M."/>
            <person name="Banfield J.F."/>
        </authorList>
    </citation>
    <scope>NUCLEOTIDE SEQUENCE [LARGE SCALE GENOMIC DNA]</scope>
    <source>
        <strain evidence="8">CG23_combo_of_CG06-09_8_20_14_all_40_23</strain>
    </source>
</reference>
<evidence type="ECO:0000313" key="9">
    <source>
        <dbReference type="Proteomes" id="UP000231067"/>
    </source>
</evidence>
<evidence type="ECO:0000256" key="6">
    <source>
        <dbReference type="SAM" id="Coils"/>
    </source>
</evidence>
<comment type="caution">
    <text evidence="8">The sequence shown here is derived from an EMBL/GenBank/DDBJ whole genome shotgun (WGS) entry which is preliminary data.</text>
</comment>
<evidence type="ECO:0000259" key="7">
    <source>
        <dbReference type="Pfam" id="PF07669"/>
    </source>
</evidence>
<evidence type="ECO:0000256" key="4">
    <source>
        <dbReference type="ARBA" id="ARBA00022691"/>
    </source>
</evidence>
<dbReference type="EMBL" id="PCSH01000134">
    <property type="protein sequence ID" value="PIP40158.1"/>
    <property type="molecule type" value="Genomic_DNA"/>
</dbReference>
<dbReference type="Pfam" id="PF07669">
    <property type="entry name" value="Eco57I"/>
    <property type="match status" value="1"/>
</dbReference>
<dbReference type="InterPro" id="IPR002052">
    <property type="entry name" value="DNA_methylase_N6_adenine_CS"/>
</dbReference>
<dbReference type="InterPro" id="IPR029063">
    <property type="entry name" value="SAM-dependent_MTases_sf"/>
</dbReference>
<keyword evidence="4" id="KW-0949">S-adenosyl-L-methionine</keyword>